<evidence type="ECO:0000256" key="4">
    <source>
        <dbReference type="ARBA" id="ARBA00023163"/>
    </source>
</evidence>
<keyword evidence="4" id="KW-0804">Transcription</keyword>
<name>A0ABM1F0W1_PRICU</name>
<dbReference type="Pfam" id="PF16498">
    <property type="entry name" value="SWIRM-assoc_3"/>
    <property type="match status" value="1"/>
</dbReference>
<protein>
    <submittedName>
        <fullName evidence="9">SWI/SNF complex subunit SMARCC2-like</fullName>
    </submittedName>
</protein>
<reference evidence="9" key="1">
    <citation type="submission" date="2025-08" db="UniProtKB">
        <authorList>
            <consortium name="RefSeq"/>
        </authorList>
    </citation>
    <scope>IDENTIFICATION</scope>
</reference>
<evidence type="ECO:0000313" key="8">
    <source>
        <dbReference type="Proteomes" id="UP000695022"/>
    </source>
</evidence>
<keyword evidence="3" id="KW-0805">Transcription regulation</keyword>
<feature type="compositionally biased region" description="Basic residues" evidence="5">
    <location>
        <begin position="150"/>
        <end position="161"/>
    </location>
</feature>
<keyword evidence="2" id="KW-0156">Chromatin regulator</keyword>
<dbReference type="InterPro" id="IPR007526">
    <property type="entry name" value="SWIRM"/>
</dbReference>
<dbReference type="PANTHER" id="PTHR15381:SF1">
    <property type="entry name" value="CHONDROITIN SULFATE PROTEOGLYCAN 5"/>
    <property type="match status" value="1"/>
</dbReference>
<feature type="compositionally biased region" description="Low complexity" evidence="5">
    <location>
        <begin position="627"/>
        <end position="644"/>
    </location>
</feature>
<evidence type="ECO:0000256" key="5">
    <source>
        <dbReference type="SAM" id="MobiDB-lite"/>
    </source>
</evidence>
<evidence type="ECO:0000259" key="7">
    <source>
        <dbReference type="PROSITE" id="PS52032"/>
    </source>
</evidence>
<dbReference type="InterPro" id="IPR049898">
    <property type="entry name" value="MARR_BRCT_CHROMO"/>
</dbReference>
<dbReference type="InterPro" id="IPR009057">
    <property type="entry name" value="Homeodomain-like_sf"/>
</dbReference>
<feature type="compositionally biased region" description="Polar residues" evidence="5">
    <location>
        <begin position="684"/>
        <end position="701"/>
    </location>
</feature>
<feature type="domain" description="SWIRM" evidence="6">
    <location>
        <begin position="323"/>
        <end position="420"/>
    </location>
</feature>
<evidence type="ECO:0000256" key="2">
    <source>
        <dbReference type="ARBA" id="ARBA00022853"/>
    </source>
</evidence>
<dbReference type="RefSeq" id="XP_014678082.1">
    <property type="nucleotide sequence ID" value="XM_014822596.1"/>
</dbReference>
<feature type="domain" description="Chromo" evidence="7">
    <location>
        <begin position="1"/>
        <end position="136"/>
    </location>
</feature>
<dbReference type="GeneID" id="106817887"/>
<feature type="region of interest" description="Disordered" evidence="5">
    <location>
        <begin position="440"/>
        <end position="473"/>
    </location>
</feature>
<feature type="compositionally biased region" description="Basic and acidic residues" evidence="5">
    <location>
        <begin position="581"/>
        <end position="592"/>
    </location>
</feature>
<dbReference type="InterPro" id="IPR036388">
    <property type="entry name" value="WH-like_DNA-bd_sf"/>
</dbReference>
<feature type="region of interest" description="Disordered" evidence="5">
    <location>
        <begin position="126"/>
        <end position="210"/>
    </location>
</feature>
<organism evidence="8 9">
    <name type="scientific">Priapulus caudatus</name>
    <name type="common">Priapulid worm</name>
    <dbReference type="NCBI Taxonomy" id="37621"/>
    <lineage>
        <taxon>Eukaryota</taxon>
        <taxon>Metazoa</taxon>
        <taxon>Ecdysozoa</taxon>
        <taxon>Scalidophora</taxon>
        <taxon>Priapulida</taxon>
        <taxon>Priapulimorpha</taxon>
        <taxon>Priapulimorphida</taxon>
        <taxon>Priapulidae</taxon>
        <taxon>Priapulus</taxon>
    </lineage>
</organism>
<dbReference type="Pfam" id="PF04433">
    <property type="entry name" value="SWIRM"/>
    <property type="match status" value="1"/>
</dbReference>
<dbReference type="PROSITE" id="PS52032">
    <property type="entry name" value="MARR_BRCT_CHROMO"/>
    <property type="match status" value="1"/>
</dbReference>
<feature type="compositionally biased region" description="Basic and acidic residues" evidence="5">
    <location>
        <begin position="284"/>
        <end position="294"/>
    </location>
</feature>
<feature type="compositionally biased region" description="Basic and acidic residues" evidence="5">
    <location>
        <begin position="712"/>
        <end position="725"/>
    </location>
</feature>
<comment type="subcellular location">
    <subcellularLocation>
        <location evidence="1">Nucleus</location>
    </subcellularLocation>
</comment>
<feature type="compositionally biased region" description="Low complexity" evidence="5">
    <location>
        <begin position="448"/>
        <end position="458"/>
    </location>
</feature>
<dbReference type="PANTHER" id="PTHR15381">
    <property type="entry name" value="CHONDROITIN SULFATE PROTEOGLYCAN 5 -RELATED"/>
    <property type="match status" value="1"/>
</dbReference>
<evidence type="ECO:0000256" key="1">
    <source>
        <dbReference type="ARBA" id="ARBA00004123"/>
    </source>
</evidence>
<dbReference type="SUPFAM" id="SSF46689">
    <property type="entry name" value="Homeodomain-like"/>
    <property type="match status" value="1"/>
</dbReference>
<gene>
    <name evidence="9" type="primary">LOC106817887</name>
</gene>
<dbReference type="PROSITE" id="PS50934">
    <property type="entry name" value="SWIRM"/>
    <property type="match status" value="1"/>
</dbReference>
<dbReference type="Pfam" id="PF16495">
    <property type="entry name" value="SWIRM-assoc_1"/>
    <property type="match status" value="1"/>
</dbReference>
<dbReference type="Proteomes" id="UP000695022">
    <property type="component" value="Unplaced"/>
</dbReference>
<dbReference type="InterPro" id="IPR032451">
    <property type="entry name" value="SMARCC_C"/>
</dbReference>
<dbReference type="InterPro" id="IPR032448">
    <property type="entry name" value="SWIRM-assoc"/>
</dbReference>
<accession>A0ABM1F0W1</accession>
<dbReference type="Pfam" id="PF16496">
    <property type="entry name" value="SWIRM-assoc_2"/>
    <property type="match status" value="1"/>
</dbReference>
<evidence type="ECO:0000313" key="9">
    <source>
        <dbReference type="RefSeq" id="XP_014678082.1"/>
    </source>
</evidence>
<dbReference type="InterPro" id="IPR032450">
    <property type="entry name" value="SMARCC_N"/>
</dbReference>
<feature type="compositionally biased region" description="Acidic residues" evidence="5">
    <location>
        <begin position="303"/>
        <end position="316"/>
    </location>
</feature>
<sequence length="799" mass="88509">MVIIRKKDGTPNIKFFESPETVSHFDAIRSWLQRNYKKLYSPKQRYLQEWIRPIIKRDSAILLHWWFTPDSYDTWMTGVEVEQEPASPVDEAQKLPYEVNARWILDTDEYNEWMNEEDYKVHDTWSDREGRKDCGQSSQAIINVTEAERKRKLSKSRRKRSPSPTERKPKRKSSRGCAVRRREAPKEEEEEEDLTKDMEEPAPEPKMSEVIIPKHLAKPLFGKETEWQPVKGGALAELDDESSAMAASDAAAGGGGGGGDTKVPGLAVNDCVVSMTRLLQVDGKVEADETKGEDEGGGGGVKEEDEGKDSEGEDNLTEQTNHVVVPSYTSWFDYNGIHSIEKRALPEFFNMKNVSKTPEVYMAYRNFMIDTYRLNPLEYLTSTACRRNLPGDVCSITRVHAFLEQWGLINYQVDAECRPAPMGPPPTSHFMVLSDVQNTLQPTAPKPSSQSASAQMMSFREKEEPREEATPTSYGLKTDQYCKQIAAMKSRAGMVPMSREWTDQETLMLLLHTPLHSQPIPFSRSGNPVMSTVAFLASVVDPRIASSAAKAAMDAFCKLRDEVSPGVLEAHLRRVRDHAERTGIVDPRRGLDKTSIAGTEAEPPEGATGTPRAILVTGVPGMDSEDSLPPSSTPPASLGSSPAGVEVGADFTTVVDIKQEPADRADSTDSDAPSTPHKDAEAPPTSSGVETEAPSTPTTDSEAPPGTPTKEVVARRTSVKDRKINEGEVQAAAAAALSVAATKAKHLASVEERNIKTLVAQLVETQMKKLEIKLRHFYELENVMEQEQETRDRGRKRVG</sequence>
<feature type="region of interest" description="Disordered" evidence="5">
    <location>
        <begin position="284"/>
        <end position="316"/>
    </location>
</feature>
<feature type="region of interest" description="Disordered" evidence="5">
    <location>
        <begin position="581"/>
        <end position="645"/>
    </location>
</feature>
<feature type="compositionally biased region" description="Basic and acidic residues" evidence="5">
    <location>
        <begin position="459"/>
        <end position="469"/>
    </location>
</feature>
<keyword evidence="8" id="KW-1185">Reference proteome</keyword>
<feature type="compositionally biased region" description="Basic and acidic residues" evidence="5">
    <location>
        <begin position="658"/>
        <end position="667"/>
    </location>
</feature>
<dbReference type="Gene3D" id="1.10.10.10">
    <property type="entry name" value="Winged helix-like DNA-binding domain superfamily/Winged helix DNA-binding domain"/>
    <property type="match status" value="1"/>
</dbReference>
<proteinExistence type="predicted"/>
<evidence type="ECO:0000259" key="6">
    <source>
        <dbReference type="PROSITE" id="PS50934"/>
    </source>
</evidence>
<feature type="region of interest" description="Disordered" evidence="5">
    <location>
        <begin position="658"/>
        <end position="725"/>
    </location>
</feature>
<evidence type="ECO:0000256" key="3">
    <source>
        <dbReference type="ARBA" id="ARBA00023015"/>
    </source>
</evidence>